<evidence type="ECO:0008006" key="3">
    <source>
        <dbReference type="Google" id="ProtNLM"/>
    </source>
</evidence>
<dbReference type="OrthoDB" id="9778998at2"/>
<dbReference type="STRING" id="86666.SAMN04490247_1388"/>
<protein>
    <recommendedName>
        <fullName evidence="3">Ig-like domain-containing protein</fullName>
    </recommendedName>
</protein>
<sequence>MKKIIVVIATMMVFLGIADQAFTEGVKAEPLFNEEVPRDKVFTIEFNVPLSDAAADDIYIVDSNGDQVKGIDVTMENEIVTVHPPAQGYQEGRFNLVISDGVASRSGVAMKDKVEAAFKVVEEKTVRELLSQPVPDSVRTAEVGEARADHLLNYLGVTKEELIEDSYVDYLVHYDAAPNYHFADLNGDAVPEIIVSFVSDQSTSYGMSPFHYIRVASFDKETKEWVFQNVNEEQVGRRSAVFSLDYKGSITHTSTRNRDQLVFETQYTGTGVHVASTMVTHNDYLDRYEIIREMSPYVPSGSVDVKSNEVIFEDSNERGSMSWGEEREGYSHEAVLRYPEQPIEADYTIYYHSENNQAYTNVPDYRPLYVEEGESIWLRQNRAEKGKIDILHSGDVFDSVETEVGLKLKVKQDASGKEGFIQIGKYMGTSKVQIVVE</sequence>
<name>A0A1G8SD49_9BACI</name>
<evidence type="ECO:0000313" key="1">
    <source>
        <dbReference type="EMBL" id="SDJ27073.1"/>
    </source>
</evidence>
<organism evidence="1 2">
    <name type="scientific">Salimicrobium halophilum</name>
    <dbReference type="NCBI Taxonomy" id="86666"/>
    <lineage>
        <taxon>Bacteria</taxon>
        <taxon>Bacillati</taxon>
        <taxon>Bacillota</taxon>
        <taxon>Bacilli</taxon>
        <taxon>Bacillales</taxon>
        <taxon>Bacillaceae</taxon>
        <taxon>Salimicrobium</taxon>
    </lineage>
</organism>
<dbReference type="RefSeq" id="WP_093193140.1">
    <property type="nucleotide sequence ID" value="NZ_FNEV01000003.1"/>
</dbReference>
<gene>
    <name evidence="1" type="ORF">SAMN04490247_1388</name>
</gene>
<keyword evidence="2" id="KW-1185">Reference proteome</keyword>
<dbReference type="AlphaFoldDB" id="A0A1G8SD49"/>
<dbReference type="EMBL" id="FNEV01000003">
    <property type="protein sequence ID" value="SDJ27073.1"/>
    <property type="molecule type" value="Genomic_DNA"/>
</dbReference>
<evidence type="ECO:0000313" key="2">
    <source>
        <dbReference type="Proteomes" id="UP000199225"/>
    </source>
</evidence>
<accession>A0A1G8SD49</accession>
<dbReference type="Proteomes" id="UP000199225">
    <property type="component" value="Unassembled WGS sequence"/>
</dbReference>
<proteinExistence type="predicted"/>
<reference evidence="2" key="1">
    <citation type="submission" date="2016-10" db="EMBL/GenBank/DDBJ databases">
        <authorList>
            <person name="Varghese N."/>
            <person name="Submissions S."/>
        </authorList>
    </citation>
    <scope>NUCLEOTIDE SEQUENCE [LARGE SCALE GENOMIC DNA]</scope>
    <source>
        <strain evidence="2">DSM 4771</strain>
    </source>
</reference>